<protein>
    <submittedName>
        <fullName evidence="1">Arginine utilization protein RocB</fullName>
    </submittedName>
</protein>
<dbReference type="InterPro" id="IPR050072">
    <property type="entry name" value="Peptidase_M20A"/>
</dbReference>
<dbReference type="InterPro" id="IPR002933">
    <property type="entry name" value="Peptidase_M20"/>
</dbReference>
<dbReference type="AlphaFoldDB" id="A0A327ZXN2"/>
<comment type="caution">
    <text evidence="1">The sequence shown here is derived from an EMBL/GenBank/DDBJ whole genome shotgun (WGS) entry which is preliminary data.</text>
</comment>
<accession>A0A327ZXN2</accession>
<dbReference type="Pfam" id="PF01546">
    <property type="entry name" value="Peptidase_M20"/>
    <property type="match status" value="1"/>
</dbReference>
<dbReference type="EMBL" id="PZJH01000001">
    <property type="protein sequence ID" value="RAK46274.1"/>
    <property type="molecule type" value="Genomic_DNA"/>
</dbReference>
<dbReference type="Proteomes" id="UP000249808">
    <property type="component" value="Unassembled WGS sequence"/>
</dbReference>
<dbReference type="InterPro" id="IPR012166">
    <property type="entry name" value="Uncharacterised_RocB"/>
</dbReference>
<dbReference type="PANTHER" id="PTHR43808:SF27">
    <property type="entry name" value="PROTEIN ROCB"/>
    <property type="match status" value="1"/>
</dbReference>
<name>A0A327ZXN2_9STAP</name>
<dbReference type="Gene3D" id="3.40.630.10">
    <property type="entry name" value="Zn peptidases"/>
    <property type="match status" value="1"/>
</dbReference>
<evidence type="ECO:0000313" key="1">
    <source>
        <dbReference type="EMBL" id="RAK46274.1"/>
    </source>
</evidence>
<dbReference type="PIRSF" id="PIRSF010386">
    <property type="entry name" value="RocB"/>
    <property type="match status" value="1"/>
</dbReference>
<proteinExistence type="predicted"/>
<dbReference type="SUPFAM" id="SSF53187">
    <property type="entry name" value="Zn-dependent exopeptidases"/>
    <property type="match status" value="1"/>
</dbReference>
<reference evidence="1 2" key="1">
    <citation type="journal article" date="2018" name="Front. Microbiol.">
        <title>Description and Comparative Genomics of Macrococcus caseolyticus subsp. hominis subsp. nov., Macrococcus goetzii sp. nov., Macrococcus epidermidis sp. nov., and Macrococcus bohemicus sp. nov., Novel Macrococci From Human Clinical Material With Virulence Potential and Suspected Uptake of Foreign DNA by Natural Transformation.</title>
        <authorList>
            <person name="Maslanova I."/>
            <person name="Wertheimer Z."/>
            <person name="Sedlacek I."/>
            <person name="Svec P."/>
            <person name="Indrakova A."/>
            <person name="Kovarovic V."/>
            <person name="Schumann P."/>
            <person name="Sproer C."/>
            <person name="Kralova S."/>
            <person name="Sedo O."/>
            <person name="Kristofova L."/>
            <person name="Vrbovska V."/>
            <person name="Fuzik T."/>
            <person name="Petras P."/>
            <person name="Zdrahal Z."/>
            <person name="Ruzickova V."/>
            <person name="Doskar J."/>
            <person name="Pantucek R."/>
        </authorList>
    </citation>
    <scope>NUCLEOTIDE SEQUENCE [LARGE SCALE GENOMIC DNA]</scope>
    <source>
        <strain evidence="1 2">01/688</strain>
    </source>
</reference>
<organism evidence="1 2">
    <name type="scientific">Macrococcus epidermidis</name>
    <dbReference type="NCBI Taxonomy" id="1902580"/>
    <lineage>
        <taxon>Bacteria</taxon>
        <taxon>Bacillati</taxon>
        <taxon>Bacillota</taxon>
        <taxon>Bacilli</taxon>
        <taxon>Bacillales</taxon>
        <taxon>Staphylococcaceae</taxon>
        <taxon>Macrococcus</taxon>
    </lineage>
</organism>
<gene>
    <name evidence="1" type="ORF">BHU61_02160</name>
</gene>
<dbReference type="PANTHER" id="PTHR43808">
    <property type="entry name" value="ACETYLORNITHINE DEACETYLASE"/>
    <property type="match status" value="1"/>
</dbReference>
<sequence length="538" mass="62321">MLLNMNLRRFFMRLLWQTPEDRIALLKDLVKHDSITDTEGEVNFPFYIKRTLKQLDYFKQHDSHIKLIETNDHKNAVAAMYRSHVTDDTVIIMSHYDTVDTNDYGSFEAYAFDSDALAKSFANNLNEFSEYHQSDILSNQYLFGRGIMDMKSGLMMHLSILEKAIHEEWPINIILLTVPDEEVNSSGMRSAVSELSEFIEQENLKLLLIMNGEPAFSQFPHDENYYIYNGSIGKVMPSVFVYGKETHVGEPLNGLSANYLISRINSEIEYNTQFLERYKNEETPLPVSLYLKDLKEDYNVQTPFMASSYYNVFIFEQSAAHVFKLFNQIVERTVAECSRDLGLVFETSPKIKVITFEALIKSMKKKHGYETIHNIISNTEQSDNRLYAQTVIKDLLLLDNSNDYTVVTYFNAPYYPSVNSSQDKLIKSITKYAIKQMKKQFNRETTKIHYFNGISDLSYVNYTHDDSDTNIFADNTPGFKTHYDIPFSAMKKLKAPVINIGAFGKDAHQLTERIHIKSVSEEVPFVLNKIFHKFFIDK</sequence>
<dbReference type="GO" id="GO:0016787">
    <property type="term" value="F:hydrolase activity"/>
    <property type="evidence" value="ECO:0007669"/>
    <property type="project" value="InterPro"/>
</dbReference>
<evidence type="ECO:0000313" key="2">
    <source>
        <dbReference type="Proteomes" id="UP000249808"/>
    </source>
</evidence>
<keyword evidence="2" id="KW-1185">Reference proteome</keyword>